<dbReference type="Gene3D" id="3.40.50.970">
    <property type="match status" value="2"/>
</dbReference>
<gene>
    <name evidence="3" type="ORF">HA222_00975</name>
</gene>
<dbReference type="PANTHER" id="PTHR42897:SF2">
    <property type="entry name" value="PYRUVATE SYNTHASE SUBUNIT PORB"/>
    <property type="match status" value="1"/>
</dbReference>
<dbReference type="GO" id="GO:0030976">
    <property type="term" value="F:thiamine pyrophosphate binding"/>
    <property type="evidence" value="ECO:0007669"/>
    <property type="project" value="InterPro"/>
</dbReference>
<feature type="domain" description="Thiamine pyrophosphate enzyme TPP-binding" evidence="2">
    <location>
        <begin position="40"/>
        <end position="203"/>
    </location>
</feature>
<dbReference type="GO" id="GO:0044272">
    <property type="term" value="P:sulfur compound biosynthetic process"/>
    <property type="evidence" value="ECO:0007669"/>
    <property type="project" value="UniProtKB-ARBA"/>
</dbReference>
<dbReference type="PANTHER" id="PTHR42897">
    <property type="entry name" value="PYRUVATE SYNTHASE SUBUNIT PORB"/>
    <property type="match status" value="1"/>
</dbReference>
<protein>
    <recommendedName>
        <fullName evidence="2">Thiamine pyrophosphate enzyme TPP-binding domain-containing protein</fullName>
    </recommendedName>
</protein>
<reference evidence="4" key="1">
    <citation type="journal article" date="2020" name="bioRxiv">
        <title>A rank-normalized archaeal taxonomy based on genome phylogeny resolves widespread incomplete and uneven classifications.</title>
        <authorList>
            <person name="Rinke C."/>
            <person name="Chuvochina M."/>
            <person name="Mussig A.J."/>
            <person name="Chaumeil P.-A."/>
            <person name="Waite D.W."/>
            <person name="Whitman W.B."/>
            <person name="Parks D.H."/>
            <person name="Hugenholtz P."/>
        </authorList>
    </citation>
    <scope>NUCLEOTIDE SEQUENCE [LARGE SCALE GENOMIC DNA]</scope>
</reference>
<evidence type="ECO:0000259" key="2">
    <source>
        <dbReference type="Pfam" id="PF02775"/>
    </source>
</evidence>
<organism evidence="3 4">
    <name type="scientific">Candidatus Iainarchaeum sp</name>
    <dbReference type="NCBI Taxonomy" id="3101447"/>
    <lineage>
        <taxon>Archaea</taxon>
        <taxon>Candidatus Iainarchaeota</taxon>
        <taxon>Candidatus Iainarchaeia</taxon>
        <taxon>Candidatus Iainarchaeales</taxon>
        <taxon>Candidatus Iainarchaeaceae</taxon>
        <taxon>Candidatus Iainarchaeum</taxon>
    </lineage>
</organism>
<dbReference type="CDD" id="cd03376">
    <property type="entry name" value="TPP_PFOR_porB_like"/>
    <property type="match status" value="1"/>
</dbReference>
<evidence type="ECO:0000313" key="3">
    <source>
        <dbReference type="EMBL" id="HIH21221.1"/>
    </source>
</evidence>
<dbReference type="InterPro" id="IPR051479">
    <property type="entry name" value="PorB-like"/>
</dbReference>
<evidence type="ECO:0000256" key="1">
    <source>
        <dbReference type="ARBA" id="ARBA00023002"/>
    </source>
</evidence>
<accession>A0A7J4JTV7</accession>
<dbReference type="AlphaFoldDB" id="A0A7J4JTV7"/>
<dbReference type="InterPro" id="IPR011766">
    <property type="entry name" value="TPP_enzyme_TPP-bd"/>
</dbReference>
<proteinExistence type="predicted"/>
<dbReference type="Pfam" id="PF02775">
    <property type="entry name" value="TPP_enzyme_C"/>
    <property type="match status" value="1"/>
</dbReference>
<dbReference type="GO" id="GO:0016491">
    <property type="term" value="F:oxidoreductase activity"/>
    <property type="evidence" value="ECO:0007669"/>
    <property type="project" value="UniProtKB-KW"/>
</dbReference>
<evidence type="ECO:0000313" key="4">
    <source>
        <dbReference type="Proteomes" id="UP000590964"/>
    </source>
</evidence>
<dbReference type="InterPro" id="IPR029061">
    <property type="entry name" value="THDP-binding"/>
</dbReference>
<sequence length="302" mass="32697">MQEFEGFAAGHNACAGCLEALVLRHVLKEAGPKTIAVSATGCMEVVSSGFPQTSWKIPWIHSAFENAPAVASGIDKALKALGKREGINLIVFAGDGATFDIGFQALSGAIERNHKFLYVVTDNEAYANTGVQRSSASFPFSNTSTTPAGKKIHGKIEPKKPVDLIIAAHGLPYVATATPANPQDLARKVKKALAYNGPTFLHVYSPCPRGWSYETSSGVDLARLAVQSNVFPLFEIEKGVLSFTQKISKESVKPVGEYLKMQGRFKHLTPELTKQVQEYVDSRYSFLEGIEGKKAFDVLYPG</sequence>
<comment type="caution">
    <text evidence="3">The sequence shown here is derived from an EMBL/GenBank/DDBJ whole genome shotgun (WGS) entry which is preliminary data.</text>
</comment>
<keyword evidence="1" id="KW-0560">Oxidoreductase</keyword>
<dbReference type="GO" id="GO:0006082">
    <property type="term" value="P:organic acid metabolic process"/>
    <property type="evidence" value="ECO:0007669"/>
    <property type="project" value="UniProtKB-ARBA"/>
</dbReference>
<dbReference type="SUPFAM" id="SSF52518">
    <property type="entry name" value="Thiamin diphosphate-binding fold (THDP-binding)"/>
    <property type="match status" value="1"/>
</dbReference>
<name>A0A7J4JTV7_9ARCH</name>
<dbReference type="EMBL" id="DUFW01000016">
    <property type="protein sequence ID" value="HIH21221.1"/>
    <property type="molecule type" value="Genomic_DNA"/>
</dbReference>
<dbReference type="Proteomes" id="UP000590964">
    <property type="component" value="Unassembled WGS sequence"/>
</dbReference>